<comment type="similarity">
    <text evidence="1 4">Belongs to the peptidase S8 family.</text>
</comment>
<dbReference type="GO" id="GO:0006508">
    <property type="term" value="P:proteolysis"/>
    <property type="evidence" value="ECO:0007669"/>
    <property type="project" value="UniProtKB-KW"/>
</dbReference>
<evidence type="ECO:0000313" key="7">
    <source>
        <dbReference type="Proteomes" id="UP000289886"/>
    </source>
</evidence>
<gene>
    <name evidence="6" type="ORF">EOD39_7767</name>
</gene>
<evidence type="ECO:0000313" key="6">
    <source>
        <dbReference type="EMBL" id="RXM30562.1"/>
    </source>
</evidence>
<dbReference type="PROSITE" id="PS51892">
    <property type="entry name" value="SUBTILASE"/>
    <property type="match status" value="1"/>
</dbReference>
<accession>A0A444U5T3</accession>
<keyword evidence="3" id="KW-0720">Serine protease</keyword>
<dbReference type="SUPFAM" id="SSF52743">
    <property type="entry name" value="Subtilisin-like"/>
    <property type="match status" value="1"/>
</dbReference>
<name>A0A444U5T3_ACIRT</name>
<comment type="caution">
    <text evidence="4">Lacks conserved residue(s) required for the propagation of feature annotation.</text>
</comment>
<keyword evidence="7" id="KW-1185">Reference proteome</keyword>
<feature type="domain" description="Peptidase S8/S53" evidence="5">
    <location>
        <begin position="37"/>
        <end position="124"/>
    </location>
</feature>
<evidence type="ECO:0000256" key="1">
    <source>
        <dbReference type="ARBA" id="ARBA00011073"/>
    </source>
</evidence>
<dbReference type="InterPro" id="IPR036852">
    <property type="entry name" value="Peptidase_S8/S53_dom_sf"/>
</dbReference>
<evidence type="ECO:0000256" key="4">
    <source>
        <dbReference type="PROSITE-ProRule" id="PRU01240"/>
    </source>
</evidence>
<evidence type="ECO:0000256" key="2">
    <source>
        <dbReference type="ARBA" id="ARBA00022670"/>
    </source>
</evidence>
<dbReference type="PANTHER" id="PTHR43806:SF60">
    <property type="entry name" value="PROPROTEIN CONVERTASE SUBTILISIN_KEXIN TYPE 9"/>
    <property type="match status" value="1"/>
</dbReference>
<evidence type="ECO:0000259" key="5">
    <source>
        <dbReference type="Pfam" id="PF00082"/>
    </source>
</evidence>
<dbReference type="Gene3D" id="3.40.50.200">
    <property type="entry name" value="Peptidase S8/S53 domain"/>
    <property type="match status" value="1"/>
</dbReference>
<protein>
    <submittedName>
        <fullName evidence="6">Proprotein convertase subtilisin/kexin type 9</fullName>
    </submittedName>
</protein>
<organism evidence="6 7">
    <name type="scientific">Acipenser ruthenus</name>
    <name type="common">Sterlet sturgeon</name>
    <dbReference type="NCBI Taxonomy" id="7906"/>
    <lineage>
        <taxon>Eukaryota</taxon>
        <taxon>Metazoa</taxon>
        <taxon>Chordata</taxon>
        <taxon>Craniata</taxon>
        <taxon>Vertebrata</taxon>
        <taxon>Euteleostomi</taxon>
        <taxon>Actinopterygii</taxon>
        <taxon>Chondrostei</taxon>
        <taxon>Acipenseriformes</taxon>
        <taxon>Acipenseridae</taxon>
        <taxon>Acipenser</taxon>
    </lineage>
</organism>
<keyword evidence="3" id="KW-0378">Hydrolase</keyword>
<dbReference type="AlphaFoldDB" id="A0A444U5T3"/>
<keyword evidence="2" id="KW-0645">Protease</keyword>
<proteinExistence type="inferred from homology"/>
<sequence>MSRPLCLAALEFIRGTLIAQPYSPMIVLLPFTGGYSRTLNSVCRLLVRTGVVLIAAAGNYWDDACLNSPASEPEVITASGTNFGRCVDIFAPGDDIVSASSDCTTCFTSKSGTSQAAAHVAGVATDF</sequence>
<reference evidence="6 7" key="1">
    <citation type="submission" date="2019-01" db="EMBL/GenBank/DDBJ databases">
        <title>Draft Genome and Complete Hox-Cluster Characterization of the Sterlet Sturgeon (Acipenser ruthenus).</title>
        <authorList>
            <person name="Wei Q."/>
        </authorList>
    </citation>
    <scope>NUCLEOTIDE SEQUENCE [LARGE SCALE GENOMIC DNA]</scope>
    <source>
        <strain evidence="6">WHYD16114868_AA</strain>
        <tissue evidence="6">Blood</tissue>
    </source>
</reference>
<dbReference type="InterPro" id="IPR050131">
    <property type="entry name" value="Peptidase_S8_subtilisin-like"/>
</dbReference>
<dbReference type="InterPro" id="IPR000209">
    <property type="entry name" value="Peptidase_S8/S53_dom"/>
</dbReference>
<comment type="caution">
    <text evidence="6">The sequence shown here is derived from an EMBL/GenBank/DDBJ whole genome shotgun (WGS) entry which is preliminary data.</text>
</comment>
<dbReference type="GO" id="GO:0005615">
    <property type="term" value="C:extracellular space"/>
    <property type="evidence" value="ECO:0007669"/>
    <property type="project" value="TreeGrafter"/>
</dbReference>
<dbReference type="Proteomes" id="UP000289886">
    <property type="component" value="Unassembled WGS sequence"/>
</dbReference>
<dbReference type="Pfam" id="PF00082">
    <property type="entry name" value="Peptidase_S8"/>
    <property type="match status" value="1"/>
</dbReference>
<dbReference type="EMBL" id="SCEB01215246">
    <property type="protein sequence ID" value="RXM30562.1"/>
    <property type="molecule type" value="Genomic_DNA"/>
</dbReference>
<dbReference type="GO" id="GO:0004252">
    <property type="term" value="F:serine-type endopeptidase activity"/>
    <property type="evidence" value="ECO:0007669"/>
    <property type="project" value="InterPro"/>
</dbReference>
<evidence type="ECO:0000256" key="3">
    <source>
        <dbReference type="ARBA" id="ARBA00022825"/>
    </source>
</evidence>
<dbReference type="PANTHER" id="PTHR43806">
    <property type="entry name" value="PEPTIDASE S8"/>
    <property type="match status" value="1"/>
</dbReference>